<evidence type="ECO:0000256" key="5">
    <source>
        <dbReference type="SAM" id="Phobius"/>
    </source>
</evidence>
<evidence type="ECO:0000256" key="1">
    <source>
        <dbReference type="ARBA" id="ARBA00004141"/>
    </source>
</evidence>
<dbReference type="Pfam" id="PF04932">
    <property type="entry name" value="Wzy_C"/>
    <property type="match status" value="1"/>
</dbReference>
<evidence type="ECO:0000313" key="8">
    <source>
        <dbReference type="Proteomes" id="UP000593737"/>
    </source>
</evidence>
<keyword evidence="3 5" id="KW-1133">Transmembrane helix</keyword>
<dbReference type="GO" id="GO:0016020">
    <property type="term" value="C:membrane"/>
    <property type="evidence" value="ECO:0007669"/>
    <property type="project" value="UniProtKB-SubCell"/>
</dbReference>
<dbReference type="Proteomes" id="UP000593737">
    <property type="component" value="Chromosome"/>
</dbReference>
<dbReference type="EMBL" id="CP047423">
    <property type="protein sequence ID" value="QPD04789.1"/>
    <property type="molecule type" value="Genomic_DNA"/>
</dbReference>
<feature type="transmembrane region" description="Helical" evidence="5">
    <location>
        <begin position="181"/>
        <end position="209"/>
    </location>
</feature>
<sequence length="381" mass="42221">MSANASLIQSGVLALFVSIPLFRPVLLAHNQIYSVYAIFVLGFLVLLANITVVKWANLRQLFLLCAYTGISVVASLFATQDIRVDYLGLLCFLVISYLLGVWLGKAGSTHCFFRVAALIFLPIACYVVYHLSKNSFSYHTYYHWSSAAYKIDYLTTSLYAVVLLIYFSFNGRNALERYALTAFCFSFVAISGARYSIISAACVGIYMMLRAAKISAMRTVTGCLAFLLVLTAWVLFNESLIAQLWDAIDHSVFRLEKLFGDDTSVAGRMVLMGKAGKVIFENFSFGVGLAGSGDALGKYPHNILLEAFVDGGLFAMLLLLLFLVYSVYALIKVDHEHKVWCVLLVGFLIGAFLKSFSLYEARILFVFIGYAATLITREVPA</sequence>
<dbReference type="PANTHER" id="PTHR37422:SF13">
    <property type="entry name" value="LIPOPOLYSACCHARIDE BIOSYNTHESIS PROTEIN PA4999-RELATED"/>
    <property type="match status" value="1"/>
</dbReference>
<dbReference type="KEGG" id="nkf:Nkreftii_002563"/>
<feature type="transmembrane region" description="Helical" evidence="5">
    <location>
        <begin position="7"/>
        <end position="26"/>
    </location>
</feature>
<accession>A0A7S8FEY2</accession>
<organism evidence="7 8">
    <name type="scientific">Candidatus Nitrospira kreftii</name>
    <dbReference type="NCBI Taxonomy" id="2652173"/>
    <lineage>
        <taxon>Bacteria</taxon>
        <taxon>Pseudomonadati</taxon>
        <taxon>Nitrospirota</taxon>
        <taxon>Nitrospiria</taxon>
        <taxon>Nitrospirales</taxon>
        <taxon>Nitrospiraceae</taxon>
        <taxon>Nitrospira</taxon>
    </lineage>
</organism>
<dbReference type="InterPro" id="IPR007016">
    <property type="entry name" value="O-antigen_ligase-rel_domated"/>
</dbReference>
<evidence type="ECO:0000256" key="2">
    <source>
        <dbReference type="ARBA" id="ARBA00022692"/>
    </source>
</evidence>
<feature type="transmembrane region" description="Helical" evidence="5">
    <location>
        <begin position="61"/>
        <end position="80"/>
    </location>
</feature>
<evidence type="ECO:0000313" key="7">
    <source>
        <dbReference type="EMBL" id="QPD04789.1"/>
    </source>
</evidence>
<feature type="transmembrane region" description="Helical" evidence="5">
    <location>
        <begin position="151"/>
        <end position="169"/>
    </location>
</feature>
<feature type="transmembrane region" description="Helical" evidence="5">
    <location>
        <begin position="111"/>
        <end position="131"/>
    </location>
</feature>
<name>A0A7S8FEY2_9BACT</name>
<keyword evidence="4 5" id="KW-0472">Membrane</keyword>
<dbReference type="AlphaFoldDB" id="A0A7S8FEY2"/>
<protein>
    <recommendedName>
        <fullName evidence="6">O-antigen ligase-related domain-containing protein</fullName>
    </recommendedName>
</protein>
<feature type="domain" description="O-antigen ligase-related" evidence="6">
    <location>
        <begin position="181"/>
        <end position="320"/>
    </location>
</feature>
<reference evidence="7 8" key="1">
    <citation type="journal article" date="2020" name="ISME J.">
        <title>Enrichment and physiological characterization of a novel comammox Nitrospira indicates ammonium inhibition of complete nitrification.</title>
        <authorList>
            <person name="Sakoula D."/>
            <person name="Koch H."/>
            <person name="Frank J."/>
            <person name="Jetten M.S.M."/>
            <person name="van Kessel M.A.H.J."/>
            <person name="Lucker S."/>
        </authorList>
    </citation>
    <scope>NUCLEOTIDE SEQUENCE [LARGE SCALE GENOMIC DNA]</scope>
    <source>
        <strain evidence="7">Comreactor17</strain>
    </source>
</reference>
<feature type="transmembrane region" description="Helical" evidence="5">
    <location>
        <begin position="86"/>
        <end position="104"/>
    </location>
</feature>
<dbReference type="InterPro" id="IPR051533">
    <property type="entry name" value="WaaL-like"/>
</dbReference>
<keyword evidence="2 5" id="KW-0812">Transmembrane</keyword>
<feature type="transmembrane region" description="Helical" evidence="5">
    <location>
        <begin position="307"/>
        <end position="331"/>
    </location>
</feature>
<proteinExistence type="predicted"/>
<evidence type="ECO:0000256" key="3">
    <source>
        <dbReference type="ARBA" id="ARBA00022989"/>
    </source>
</evidence>
<feature type="transmembrane region" description="Helical" evidence="5">
    <location>
        <begin position="337"/>
        <end position="356"/>
    </location>
</feature>
<evidence type="ECO:0000256" key="4">
    <source>
        <dbReference type="ARBA" id="ARBA00023136"/>
    </source>
</evidence>
<gene>
    <name evidence="7" type="ORF">Nkreftii_002563</name>
</gene>
<evidence type="ECO:0000259" key="6">
    <source>
        <dbReference type="Pfam" id="PF04932"/>
    </source>
</evidence>
<feature type="transmembrane region" description="Helical" evidence="5">
    <location>
        <begin position="215"/>
        <end position="236"/>
    </location>
</feature>
<dbReference type="PANTHER" id="PTHR37422">
    <property type="entry name" value="TEICHURONIC ACID BIOSYNTHESIS PROTEIN TUAE"/>
    <property type="match status" value="1"/>
</dbReference>
<comment type="subcellular location">
    <subcellularLocation>
        <location evidence="1">Membrane</location>
        <topology evidence="1">Multi-pass membrane protein</topology>
    </subcellularLocation>
</comment>
<feature type="transmembrane region" description="Helical" evidence="5">
    <location>
        <begin position="32"/>
        <end position="52"/>
    </location>
</feature>